<dbReference type="PANTHER" id="PTHR43818">
    <property type="entry name" value="BCDNA.GH03377"/>
    <property type="match status" value="1"/>
</dbReference>
<dbReference type="AlphaFoldDB" id="A0A6B1FXC8"/>
<dbReference type="InterPro" id="IPR050463">
    <property type="entry name" value="Gfo/Idh/MocA_oxidrdct_glycsds"/>
</dbReference>
<evidence type="ECO:0000259" key="3">
    <source>
        <dbReference type="Pfam" id="PF22725"/>
    </source>
</evidence>
<evidence type="ECO:0000259" key="2">
    <source>
        <dbReference type="Pfam" id="PF01408"/>
    </source>
</evidence>
<dbReference type="SUPFAM" id="SSF55347">
    <property type="entry name" value="Glyceraldehyde-3-phosphate dehydrogenase-like, C-terminal domain"/>
    <property type="match status" value="1"/>
</dbReference>
<dbReference type="Gene3D" id="3.30.360.10">
    <property type="entry name" value="Dihydrodipicolinate Reductase, domain 2"/>
    <property type="match status" value="1"/>
</dbReference>
<dbReference type="Pfam" id="PF22725">
    <property type="entry name" value="GFO_IDH_MocA_C3"/>
    <property type="match status" value="1"/>
</dbReference>
<protein>
    <submittedName>
        <fullName evidence="4">Gfo/Idh/MocA family oxidoreductase</fullName>
    </submittedName>
</protein>
<dbReference type="Gene3D" id="3.40.50.720">
    <property type="entry name" value="NAD(P)-binding Rossmann-like Domain"/>
    <property type="match status" value="1"/>
</dbReference>
<reference evidence="4" key="1">
    <citation type="submission" date="2019-09" db="EMBL/GenBank/DDBJ databases">
        <title>Characterisation of the sponge microbiome using genome-centric metagenomics.</title>
        <authorList>
            <person name="Engelberts J.P."/>
            <person name="Robbins S.J."/>
            <person name="De Goeij J.M."/>
            <person name="Aranda M."/>
            <person name="Bell S.C."/>
            <person name="Webster N.S."/>
        </authorList>
    </citation>
    <scope>NUCLEOTIDE SEQUENCE</scope>
    <source>
        <strain evidence="4">SB0675_bin_29</strain>
    </source>
</reference>
<dbReference type="InterPro" id="IPR055170">
    <property type="entry name" value="GFO_IDH_MocA-like_dom"/>
</dbReference>
<gene>
    <name evidence="4" type="ORF">F4148_03650</name>
</gene>
<feature type="domain" description="Gfo/Idh/MocA-like oxidoreductase N-terminal" evidence="2">
    <location>
        <begin position="22"/>
        <end position="149"/>
    </location>
</feature>
<proteinExistence type="predicted"/>
<keyword evidence="1" id="KW-0560">Oxidoreductase</keyword>
<dbReference type="SUPFAM" id="SSF51735">
    <property type="entry name" value="NAD(P)-binding Rossmann-fold domains"/>
    <property type="match status" value="1"/>
</dbReference>
<evidence type="ECO:0000313" key="4">
    <source>
        <dbReference type="EMBL" id="MYH60880.1"/>
    </source>
</evidence>
<dbReference type="GO" id="GO:0000166">
    <property type="term" value="F:nucleotide binding"/>
    <property type="evidence" value="ECO:0007669"/>
    <property type="project" value="InterPro"/>
</dbReference>
<dbReference type="Pfam" id="PF01408">
    <property type="entry name" value="GFO_IDH_MocA"/>
    <property type="match status" value="1"/>
</dbReference>
<comment type="caution">
    <text evidence="4">The sequence shown here is derived from an EMBL/GenBank/DDBJ whole genome shotgun (WGS) entry which is preliminary data.</text>
</comment>
<name>A0A6B1FXC8_9CHLR</name>
<feature type="domain" description="GFO/IDH/MocA-like oxidoreductase" evidence="3">
    <location>
        <begin position="157"/>
        <end position="293"/>
    </location>
</feature>
<dbReference type="GO" id="GO:0016491">
    <property type="term" value="F:oxidoreductase activity"/>
    <property type="evidence" value="ECO:0007669"/>
    <property type="project" value="UniProtKB-KW"/>
</dbReference>
<organism evidence="4">
    <name type="scientific">Caldilineaceae bacterium SB0675_bin_29</name>
    <dbReference type="NCBI Taxonomy" id="2605266"/>
    <lineage>
        <taxon>Bacteria</taxon>
        <taxon>Bacillati</taxon>
        <taxon>Chloroflexota</taxon>
        <taxon>Caldilineae</taxon>
        <taxon>Caldilineales</taxon>
        <taxon>Caldilineaceae</taxon>
    </lineage>
</organism>
<accession>A0A6B1FXC8</accession>
<evidence type="ECO:0000256" key="1">
    <source>
        <dbReference type="ARBA" id="ARBA00023002"/>
    </source>
</evidence>
<dbReference type="InterPro" id="IPR000683">
    <property type="entry name" value="Gfo/Idh/MocA-like_OxRdtase_N"/>
</dbReference>
<dbReference type="EMBL" id="VYDA01000135">
    <property type="protein sequence ID" value="MYH60880.1"/>
    <property type="molecule type" value="Genomic_DNA"/>
</dbReference>
<sequence length="399" mass="44103">MSEGSGFTSMAGARAEGDAPEIGVGMLGYAFMGKAHSHAMLNIAHMMYPPPAVPRLVGIAGRDEQAVAEAARRYGYDGYYTDWRAMLDNDDIQLFDNGGPNDTHADPCILAAERGKHILCEKPLARTADEAQSMVEAVQKAGVKNMVAFNYRFVPAIRQIRKLIESGLLGQIYHFRAVYLQEWVMAHYDLPMIWRLQKSIAGSGALGDLGAHIIDLGRYLVGEVKSVSGMTRTFIDERPWEDGTMGKVDVDDAFTALLEFDNGAIGTVEASRFAAGRKNGQRLEINAEKASIVFNLERLNELEIFWVGDEPAEAQGFRNVLVSEPFHPWWENWWPQGHMIGWEHTFVHEITHLLDCIVNDGDVAPIGADFVDGYRNAVICDAILESAASGRHVDCVYAA</sequence>
<dbReference type="PANTHER" id="PTHR43818:SF11">
    <property type="entry name" value="BCDNA.GH03377"/>
    <property type="match status" value="1"/>
</dbReference>
<dbReference type="InterPro" id="IPR036291">
    <property type="entry name" value="NAD(P)-bd_dom_sf"/>
</dbReference>